<reference evidence="2" key="1">
    <citation type="submission" date="2023-01" db="EMBL/GenBank/DDBJ databases">
        <title>Genome assembly of the deep-sea coral Lophelia pertusa.</title>
        <authorList>
            <person name="Herrera S."/>
            <person name="Cordes E."/>
        </authorList>
    </citation>
    <scope>NUCLEOTIDE SEQUENCE</scope>
    <source>
        <strain evidence="2">USNM1676648</strain>
        <tissue evidence="2">Polyp</tissue>
    </source>
</reference>
<dbReference type="Proteomes" id="UP001163046">
    <property type="component" value="Unassembled WGS sequence"/>
</dbReference>
<evidence type="ECO:0000313" key="3">
    <source>
        <dbReference type="Proteomes" id="UP001163046"/>
    </source>
</evidence>
<feature type="compositionally biased region" description="Pro residues" evidence="1">
    <location>
        <begin position="61"/>
        <end position="70"/>
    </location>
</feature>
<dbReference type="EMBL" id="MU825398">
    <property type="protein sequence ID" value="KAJ7393591.1"/>
    <property type="molecule type" value="Genomic_DNA"/>
</dbReference>
<proteinExistence type="predicted"/>
<name>A0A9X0A532_9CNID</name>
<comment type="caution">
    <text evidence="2">The sequence shown here is derived from an EMBL/GenBank/DDBJ whole genome shotgun (WGS) entry which is preliminary data.</text>
</comment>
<protein>
    <submittedName>
        <fullName evidence="2">Uncharacterized protein</fullName>
    </submittedName>
</protein>
<accession>A0A9X0A532</accession>
<organism evidence="2 3">
    <name type="scientific">Desmophyllum pertusum</name>
    <dbReference type="NCBI Taxonomy" id="174260"/>
    <lineage>
        <taxon>Eukaryota</taxon>
        <taxon>Metazoa</taxon>
        <taxon>Cnidaria</taxon>
        <taxon>Anthozoa</taxon>
        <taxon>Hexacorallia</taxon>
        <taxon>Scleractinia</taxon>
        <taxon>Caryophylliina</taxon>
        <taxon>Caryophylliidae</taxon>
        <taxon>Desmophyllum</taxon>
    </lineage>
</organism>
<evidence type="ECO:0000313" key="2">
    <source>
        <dbReference type="EMBL" id="KAJ7393591.1"/>
    </source>
</evidence>
<sequence>MGAELPLTCLLLALAIILIISVIVLAMHVDRLKRSVAVLGSNPVNLIELRHRDSTPTGTPKVPPPPPPRPISGTCPWLKASMESVVLVPSRRESLKEVFLEDESVFVANIAACGTFELPVDNNNY</sequence>
<keyword evidence="3" id="KW-1185">Reference proteome</keyword>
<feature type="region of interest" description="Disordered" evidence="1">
    <location>
        <begin position="50"/>
        <end position="70"/>
    </location>
</feature>
<evidence type="ECO:0000256" key="1">
    <source>
        <dbReference type="SAM" id="MobiDB-lite"/>
    </source>
</evidence>
<gene>
    <name evidence="2" type="ORF">OS493_006576</name>
</gene>
<dbReference type="AlphaFoldDB" id="A0A9X0A532"/>